<organism evidence="2 3">
    <name type="scientific">Arabidopsis thaliana x Arabidopsis arenosa</name>
    <dbReference type="NCBI Taxonomy" id="1240361"/>
    <lineage>
        <taxon>Eukaryota</taxon>
        <taxon>Viridiplantae</taxon>
        <taxon>Streptophyta</taxon>
        <taxon>Embryophyta</taxon>
        <taxon>Tracheophyta</taxon>
        <taxon>Spermatophyta</taxon>
        <taxon>Magnoliopsida</taxon>
        <taxon>eudicotyledons</taxon>
        <taxon>Gunneridae</taxon>
        <taxon>Pentapetalae</taxon>
        <taxon>rosids</taxon>
        <taxon>malvids</taxon>
        <taxon>Brassicales</taxon>
        <taxon>Brassicaceae</taxon>
        <taxon>Camelineae</taxon>
        <taxon>Arabidopsis</taxon>
    </lineage>
</organism>
<reference evidence="2 3" key="1">
    <citation type="submission" date="2020-12" db="EMBL/GenBank/DDBJ databases">
        <title>Concerted genomic and epigenomic changes stabilize Arabidopsis allopolyploids.</title>
        <authorList>
            <person name="Chen Z."/>
        </authorList>
    </citation>
    <scope>NUCLEOTIDE SEQUENCE [LARGE SCALE GENOMIC DNA]</scope>
    <source>
        <strain evidence="2">Allo738</strain>
        <tissue evidence="2">Leaf</tissue>
    </source>
</reference>
<evidence type="ECO:0000313" key="3">
    <source>
        <dbReference type="Proteomes" id="UP000694240"/>
    </source>
</evidence>
<evidence type="ECO:0000256" key="1">
    <source>
        <dbReference type="SAM" id="MobiDB-lite"/>
    </source>
</evidence>
<name>A0A8T1Y7W6_9BRAS</name>
<comment type="caution">
    <text evidence="2">The sequence shown here is derived from an EMBL/GenBank/DDBJ whole genome shotgun (WGS) entry which is preliminary data.</text>
</comment>
<accession>A0A8T1Y7W6</accession>
<protein>
    <submittedName>
        <fullName evidence="2">Uncharacterized protein</fullName>
    </submittedName>
</protein>
<keyword evidence="3" id="KW-1185">Reference proteome</keyword>
<proteinExistence type="predicted"/>
<gene>
    <name evidence="2" type="ORF">ISN45_Aa07g031710</name>
</gene>
<evidence type="ECO:0000313" key="2">
    <source>
        <dbReference type="EMBL" id="KAG7543246.1"/>
    </source>
</evidence>
<feature type="region of interest" description="Disordered" evidence="1">
    <location>
        <begin position="89"/>
        <end position="130"/>
    </location>
</feature>
<dbReference type="AlphaFoldDB" id="A0A8T1Y7W6"/>
<feature type="region of interest" description="Disordered" evidence="1">
    <location>
        <begin position="1"/>
        <end position="24"/>
    </location>
</feature>
<sequence>EEMLEDEGKESSTEETNVPKGISQISNELPVDKVSLSFNRISLDSNNIQKNRISSSHGIKGGKGSKNYAMIVVSPGKRLLSKVMTLKSTGDAQKQKAVGKMKPKDGAKTVGANRSSKKGTVALLKPPANT</sequence>
<dbReference type="EMBL" id="JAEFBK010000012">
    <property type="protein sequence ID" value="KAG7543246.1"/>
    <property type="molecule type" value="Genomic_DNA"/>
</dbReference>
<dbReference type="Proteomes" id="UP000694240">
    <property type="component" value="Chromosome 12"/>
</dbReference>
<feature type="non-terminal residue" evidence="2">
    <location>
        <position position="1"/>
    </location>
</feature>